<name>A0A1G9P050_9FIRM</name>
<evidence type="ECO:0000256" key="1">
    <source>
        <dbReference type="ARBA" id="ARBA00004162"/>
    </source>
</evidence>
<evidence type="ECO:0000313" key="8">
    <source>
        <dbReference type="EMBL" id="SDL92029.1"/>
    </source>
</evidence>
<evidence type="ECO:0000313" key="9">
    <source>
        <dbReference type="Proteomes" id="UP000199476"/>
    </source>
</evidence>
<gene>
    <name evidence="8" type="ORF">SAMN04488692_11177</name>
</gene>
<dbReference type="Proteomes" id="UP000199476">
    <property type="component" value="Unassembled WGS sequence"/>
</dbReference>
<evidence type="ECO:0000256" key="3">
    <source>
        <dbReference type="ARBA" id="ARBA00022475"/>
    </source>
</evidence>
<dbReference type="PANTHER" id="PTHR30558">
    <property type="entry name" value="EXBD MEMBRANE COMPONENT OF PMF-DRIVEN MACROMOLECULE IMPORT SYSTEM"/>
    <property type="match status" value="1"/>
</dbReference>
<keyword evidence="5" id="KW-1133">Transmembrane helix</keyword>
<dbReference type="GO" id="GO:0015031">
    <property type="term" value="P:protein transport"/>
    <property type="evidence" value="ECO:0007669"/>
    <property type="project" value="UniProtKB-KW"/>
</dbReference>
<keyword evidence="3" id="KW-1003">Cell membrane</keyword>
<evidence type="ECO:0000256" key="2">
    <source>
        <dbReference type="ARBA" id="ARBA00005811"/>
    </source>
</evidence>
<dbReference type="GO" id="GO:0022857">
    <property type="term" value="F:transmembrane transporter activity"/>
    <property type="evidence" value="ECO:0007669"/>
    <property type="project" value="InterPro"/>
</dbReference>
<keyword evidence="6" id="KW-0472">Membrane</keyword>
<keyword evidence="7" id="KW-0813">Transport</keyword>
<sequence length="140" mass="15889">MKKMLKTSHDNKSSINILPLIDVIFFLLVFFMLFTTFRASPEGLDLQLPSAETVVEQPQENIVVNIDEQGQYSLEGDIMSLDEIRAEVRNTALEDGEIKEDLVVVINADENVSYQYLIHVMDGLRQEGIYNLALAAEREI</sequence>
<dbReference type="PANTHER" id="PTHR30558:SF3">
    <property type="entry name" value="BIOPOLYMER TRANSPORT PROTEIN EXBD-RELATED"/>
    <property type="match status" value="1"/>
</dbReference>
<dbReference type="Gene3D" id="3.30.420.270">
    <property type="match status" value="1"/>
</dbReference>
<evidence type="ECO:0000256" key="4">
    <source>
        <dbReference type="ARBA" id="ARBA00022692"/>
    </source>
</evidence>
<dbReference type="STRING" id="321763.SAMN04488692_11177"/>
<comment type="similarity">
    <text evidence="2 7">Belongs to the ExbD/TolR family.</text>
</comment>
<dbReference type="AlphaFoldDB" id="A0A1G9P050"/>
<keyword evidence="7" id="KW-0653">Protein transport</keyword>
<dbReference type="InterPro" id="IPR003400">
    <property type="entry name" value="ExbD"/>
</dbReference>
<evidence type="ECO:0000256" key="6">
    <source>
        <dbReference type="ARBA" id="ARBA00023136"/>
    </source>
</evidence>
<evidence type="ECO:0000256" key="5">
    <source>
        <dbReference type="ARBA" id="ARBA00022989"/>
    </source>
</evidence>
<evidence type="ECO:0000256" key="7">
    <source>
        <dbReference type="RuleBase" id="RU003879"/>
    </source>
</evidence>
<dbReference type="RefSeq" id="WP_234985543.1">
    <property type="nucleotide sequence ID" value="NZ_FNGO01000011.1"/>
</dbReference>
<proteinExistence type="inferred from homology"/>
<comment type="subcellular location">
    <subcellularLocation>
        <location evidence="1">Cell membrane</location>
        <topology evidence="1">Single-pass membrane protein</topology>
    </subcellularLocation>
    <subcellularLocation>
        <location evidence="7">Cell membrane</location>
        <topology evidence="7">Single-pass type II membrane protein</topology>
    </subcellularLocation>
</comment>
<accession>A0A1G9P050</accession>
<protein>
    <submittedName>
        <fullName evidence="8">Outer membrane transport energization protein ExbD</fullName>
    </submittedName>
</protein>
<dbReference type="GO" id="GO:0005886">
    <property type="term" value="C:plasma membrane"/>
    <property type="evidence" value="ECO:0007669"/>
    <property type="project" value="UniProtKB-SubCell"/>
</dbReference>
<keyword evidence="4 7" id="KW-0812">Transmembrane</keyword>
<keyword evidence="9" id="KW-1185">Reference proteome</keyword>
<dbReference type="Pfam" id="PF02472">
    <property type="entry name" value="ExbD"/>
    <property type="match status" value="1"/>
</dbReference>
<organism evidence="8 9">
    <name type="scientific">Halarsenatibacter silvermanii</name>
    <dbReference type="NCBI Taxonomy" id="321763"/>
    <lineage>
        <taxon>Bacteria</taxon>
        <taxon>Bacillati</taxon>
        <taxon>Bacillota</taxon>
        <taxon>Clostridia</taxon>
        <taxon>Halanaerobiales</taxon>
        <taxon>Halarsenatibacteraceae</taxon>
        <taxon>Halarsenatibacter</taxon>
    </lineage>
</organism>
<dbReference type="EMBL" id="FNGO01000011">
    <property type="protein sequence ID" value="SDL92029.1"/>
    <property type="molecule type" value="Genomic_DNA"/>
</dbReference>
<reference evidence="8 9" key="1">
    <citation type="submission" date="2016-10" db="EMBL/GenBank/DDBJ databases">
        <authorList>
            <person name="de Groot N.N."/>
        </authorList>
    </citation>
    <scope>NUCLEOTIDE SEQUENCE [LARGE SCALE GENOMIC DNA]</scope>
    <source>
        <strain evidence="8 9">SLAS-1</strain>
    </source>
</reference>